<organism evidence="2 3">
    <name type="scientific">Portunus trituberculatus</name>
    <name type="common">Swimming crab</name>
    <name type="synonym">Neptunus trituberculatus</name>
    <dbReference type="NCBI Taxonomy" id="210409"/>
    <lineage>
        <taxon>Eukaryota</taxon>
        <taxon>Metazoa</taxon>
        <taxon>Ecdysozoa</taxon>
        <taxon>Arthropoda</taxon>
        <taxon>Crustacea</taxon>
        <taxon>Multicrustacea</taxon>
        <taxon>Malacostraca</taxon>
        <taxon>Eumalacostraca</taxon>
        <taxon>Eucarida</taxon>
        <taxon>Decapoda</taxon>
        <taxon>Pleocyemata</taxon>
        <taxon>Brachyura</taxon>
        <taxon>Eubrachyura</taxon>
        <taxon>Portunoidea</taxon>
        <taxon>Portunidae</taxon>
        <taxon>Portuninae</taxon>
        <taxon>Portunus</taxon>
    </lineage>
</organism>
<dbReference type="EMBL" id="VSRR010091323">
    <property type="protein sequence ID" value="MPC92451.1"/>
    <property type="molecule type" value="Genomic_DNA"/>
</dbReference>
<keyword evidence="1" id="KW-0732">Signal</keyword>
<proteinExistence type="predicted"/>
<keyword evidence="3" id="KW-1185">Reference proteome</keyword>
<protein>
    <submittedName>
        <fullName evidence="2">Uncharacterized protein</fullName>
    </submittedName>
</protein>
<feature type="signal peptide" evidence="1">
    <location>
        <begin position="1"/>
        <end position="20"/>
    </location>
</feature>
<evidence type="ECO:0000313" key="3">
    <source>
        <dbReference type="Proteomes" id="UP000324222"/>
    </source>
</evidence>
<dbReference type="AlphaFoldDB" id="A0A5B7J3M3"/>
<name>A0A5B7J3M3_PORTR</name>
<evidence type="ECO:0000313" key="2">
    <source>
        <dbReference type="EMBL" id="MPC92451.1"/>
    </source>
</evidence>
<reference evidence="2 3" key="1">
    <citation type="submission" date="2019-05" db="EMBL/GenBank/DDBJ databases">
        <title>Another draft genome of Portunus trituberculatus and its Hox gene families provides insights of decapod evolution.</title>
        <authorList>
            <person name="Jeong J.-H."/>
            <person name="Song I."/>
            <person name="Kim S."/>
            <person name="Choi T."/>
            <person name="Kim D."/>
            <person name="Ryu S."/>
            <person name="Kim W."/>
        </authorList>
    </citation>
    <scope>NUCLEOTIDE SEQUENCE [LARGE SCALE GENOMIC DNA]</scope>
    <source>
        <tissue evidence="2">Muscle</tissue>
    </source>
</reference>
<comment type="caution">
    <text evidence="2">The sequence shown here is derived from an EMBL/GenBank/DDBJ whole genome shotgun (WGS) entry which is preliminary data.</text>
</comment>
<feature type="chain" id="PRO_5022705081" evidence="1">
    <location>
        <begin position="21"/>
        <end position="48"/>
    </location>
</feature>
<accession>A0A5B7J3M3</accession>
<gene>
    <name evidence="2" type="ORF">E2C01_087539</name>
</gene>
<sequence length="48" mass="5103">MSTSSALVALRYLCVSTVLADRSLVMRTWCRGGAGVSKGSVQSGVVRW</sequence>
<dbReference type="Proteomes" id="UP000324222">
    <property type="component" value="Unassembled WGS sequence"/>
</dbReference>
<evidence type="ECO:0000256" key="1">
    <source>
        <dbReference type="SAM" id="SignalP"/>
    </source>
</evidence>